<organism evidence="5 6">
    <name type="scientific">Gluconacetobacter diazotrophicus</name>
    <name type="common">Acetobacter diazotrophicus</name>
    <dbReference type="NCBI Taxonomy" id="33996"/>
    <lineage>
        <taxon>Bacteria</taxon>
        <taxon>Pseudomonadati</taxon>
        <taxon>Pseudomonadota</taxon>
        <taxon>Alphaproteobacteria</taxon>
        <taxon>Acetobacterales</taxon>
        <taxon>Acetobacteraceae</taxon>
        <taxon>Gluconacetobacter</taxon>
    </lineage>
</organism>
<dbReference type="InterPro" id="IPR005143">
    <property type="entry name" value="TF_LuxR_autoind-bd_dom"/>
</dbReference>
<keyword evidence="3" id="KW-0804">Transcription</keyword>
<keyword evidence="1" id="KW-0805">Transcription regulation</keyword>
<evidence type="ECO:0000313" key="6">
    <source>
        <dbReference type="Proteomes" id="UP000550787"/>
    </source>
</evidence>
<comment type="caution">
    <text evidence="5">The sequence shown here is derived from an EMBL/GenBank/DDBJ whole genome shotgun (WGS) entry which is preliminary data.</text>
</comment>
<dbReference type="SUPFAM" id="SSF46894">
    <property type="entry name" value="C-terminal effector domain of the bipartite response regulators"/>
    <property type="match status" value="1"/>
</dbReference>
<dbReference type="Pfam" id="PF03472">
    <property type="entry name" value="Autoind_bind"/>
    <property type="match status" value="1"/>
</dbReference>
<protein>
    <recommendedName>
        <fullName evidence="4">HTH luxR-type domain-containing protein</fullName>
    </recommendedName>
</protein>
<dbReference type="InterPro" id="IPR036693">
    <property type="entry name" value="TF_LuxR_autoind-bd_dom_sf"/>
</dbReference>
<dbReference type="AlphaFoldDB" id="A0A7W4I8N1"/>
<dbReference type="GO" id="GO:0006355">
    <property type="term" value="P:regulation of DNA-templated transcription"/>
    <property type="evidence" value="ECO:0007669"/>
    <property type="project" value="InterPro"/>
</dbReference>
<dbReference type="Gene3D" id="1.10.10.10">
    <property type="entry name" value="Winged helix-like DNA-binding domain superfamily/Winged helix DNA-binding domain"/>
    <property type="match status" value="1"/>
</dbReference>
<dbReference type="CDD" id="cd06170">
    <property type="entry name" value="LuxR_C_like"/>
    <property type="match status" value="1"/>
</dbReference>
<proteinExistence type="predicted"/>
<dbReference type="PANTHER" id="PTHR44688">
    <property type="entry name" value="DNA-BINDING TRANSCRIPTIONAL ACTIVATOR DEVR_DOSR"/>
    <property type="match status" value="1"/>
</dbReference>
<evidence type="ECO:0000313" key="5">
    <source>
        <dbReference type="EMBL" id="MBB2158288.1"/>
    </source>
</evidence>
<dbReference type="PROSITE" id="PS50043">
    <property type="entry name" value="HTH_LUXR_2"/>
    <property type="match status" value="1"/>
</dbReference>
<dbReference type="Proteomes" id="UP000550787">
    <property type="component" value="Unassembled WGS sequence"/>
</dbReference>
<dbReference type="InterPro" id="IPR000792">
    <property type="entry name" value="Tscrpt_reg_LuxR_C"/>
</dbReference>
<evidence type="ECO:0000259" key="4">
    <source>
        <dbReference type="PROSITE" id="PS50043"/>
    </source>
</evidence>
<gene>
    <name evidence="5" type="ORF">HLH33_18665</name>
</gene>
<evidence type="ECO:0000256" key="1">
    <source>
        <dbReference type="ARBA" id="ARBA00023015"/>
    </source>
</evidence>
<evidence type="ECO:0000256" key="3">
    <source>
        <dbReference type="ARBA" id="ARBA00023163"/>
    </source>
</evidence>
<dbReference type="Pfam" id="PF00196">
    <property type="entry name" value="GerE"/>
    <property type="match status" value="1"/>
</dbReference>
<evidence type="ECO:0000256" key="2">
    <source>
        <dbReference type="ARBA" id="ARBA00023125"/>
    </source>
</evidence>
<dbReference type="GO" id="GO:0003677">
    <property type="term" value="F:DNA binding"/>
    <property type="evidence" value="ECO:0007669"/>
    <property type="project" value="UniProtKB-KW"/>
</dbReference>
<reference evidence="5 6" key="1">
    <citation type="submission" date="2020-04" db="EMBL/GenBank/DDBJ databases">
        <title>Description of novel Gluconacetobacter.</title>
        <authorList>
            <person name="Sombolestani A."/>
        </authorList>
    </citation>
    <scope>NUCLEOTIDE SEQUENCE [LARGE SCALE GENOMIC DNA]</scope>
    <source>
        <strain evidence="5 6">LMG 7603</strain>
    </source>
</reference>
<dbReference type="SUPFAM" id="SSF75516">
    <property type="entry name" value="Pheromone-binding domain of LuxR-like quorum-sensing transcription factors"/>
    <property type="match status" value="1"/>
</dbReference>
<dbReference type="InterPro" id="IPR016032">
    <property type="entry name" value="Sig_transdc_resp-reg_C-effctor"/>
</dbReference>
<keyword evidence="2" id="KW-0238">DNA-binding</keyword>
<dbReference type="PANTHER" id="PTHR44688:SF16">
    <property type="entry name" value="DNA-BINDING TRANSCRIPTIONAL ACTIVATOR DEVR_DOSR"/>
    <property type="match status" value="1"/>
</dbReference>
<dbReference type="EMBL" id="JABEQG010000072">
    <property type="protein sequence ID" value="MBB2158288.1"/>
    <property type="molecule type" value="Genomic_DNA"/>
</dbReference>
<sequence length="232" mass="26036">MIDIVQAADHLESASSVRDLVSLYTKHLDNIGEFHYAFGRFDRFRKRPHDIIHVSYPEEWVAHYTDRGYISDDPTISRSTHAETPYLWRQLDDLRPAQRAIFAGLSDFGIRDGYTIPMHAPDGMVFVASFALRRAALSSAERLAIMTLTTQFYFRYRALSPAAPSARIALSGREAECLCWAAQGKSSWETGMILGITESTVNFHVKNALAKLQCNNRIVGVVRAICLGLISP</sequence>
<name>A0A7W4I8N1_GLUDI</name>
<accession>A0A7W4I8N1</accession>
<dbReference type="Gene3D" id="3.30.450.80">
    <property type="entry name" value="Transcription factor LuxR-like, autoinducer-binding domain"/>
    <property type="match status" value="1"/>
</dbReference>
<dbReference type="InterPro" id="IPR036388">
    <property type="entry name" value="WH-like_DNA-bd_sf"/>
</dbReference>
<dbReference type="SMART" id="SM00421">
    <property type="entry name" value="HTH_LUXR"/>
    <property type="match status" value="1"/>
</dbReference>
<dbReference type="PRINTS" id="PR00038">
    <property type="entry name" value="HTHLUXR"/>
</dbReference>
<dbReference type="RefSeq" id="WP_183116666.1">
    <property type="nucleotide sequence ID" value="NZ_JABEQG010000072.1"/>
</dbReference>
<feature type="domain" description="HTH luxR-type" evidence="4">
    <location>
        <begin position="163"/>
        <end position="228"/>
    </location>
</feature>